<comment type="caution">
    <text evidence="2">The sequence shown here is derived from an EMBL/GenBank/DDBJ whole genome shotgun (WGS) entry which is preliminary data.</text>
</comment>
<dbReference type="EMBL" id="JADRCP010000006">
    <property type="protein sequence ID" value="MBK5177948.1"/>
    <property type="molecule type" value="Genomic_DNA"/>
</dbReference>
<name>A0A9D7FVU5_9GAMM</name>
<dbReference type="EMBL" id="JADRCQ010000006">
    <property type="protein sequence ID" value="MBK5074720.1"/>
    <property type="molecule type" value="Genomic_DNA"/>
</dbReference>
<gene>
    <name evidence="2" type="ORF">I2492_16655</name>
    <name evidence="1" type="ORF">I2493_17060</name>
</gene>
<evidence type="ECO:0000313" key="2">
    <source>
        <dbReference type="EMBL" id="MBK5177948.1"/>
    </source>
</evidence>
<dbReference type="AlphaFoldDB" id="A0A9D7FVU5"/>
<keyword evidence="4" id="KW-1185">Reference proteome</keyword>
<evidence type="ECO:0000313" key="1">
    <source>
        <dbReference type="EMBL" id="MBK5074720.1"/>
    </source>
</evidence>
<accession>A0A9D7FVU5</accession>
<dbReference type="RefSeq" id="WP_228399182.1">
    <property type="nucleotide sequence ID" value="NZ_JADRCP010000006.1"/>
</dbReference>
<dbReference type="Proteomes" id="UP001296969">
    <property type="component" value="Unassembled WGS sequence"/>
</dbReference>
<evidence type="ECO:0000313" key="3">
    <source>
        <dbReference type="Proteomes" id="UP000807542"/>
    </source>
</evidence>
<dbReference type="InterPro" id="IPR011990">
    <property type="entry name" value="TPR-like_helical_dom_sf"/>
</dbReference>
<organism evidence="2 3">
    <name type="scientific">Limnobaculum xujianqingii</name>
    <dbReference type="NCBI Taxonomy" id="2738837"/>
    <lineage>
        <taxon>Bacteria</taxon>
        <taxon>Pseudomonadati</taxon>
        <taxon>Pseudomonadota</taxon>
        <taxon>Gammaproteobacteria</taxon>
        <taxon>Enterobacterales</taxon>
        <taxon>Budviciaceae</taxon>
        <taxon>Limnobaculum</taxon>
    </lineage>
</organism>
<dbReference type="Proteomes" id="UP000807542">
    <property type="component" value="Unassembled WGS sequence"/>
</dbReference>
<dbReference type="Gene3D" id="1.25.40.10">
    <property type="entry name" value="Tetratricopeptide repeat domain"/>
    <property type="match status" value="1"/>
</dbReference>
<reference evidence="2 4" key="1">
    <citation type="submission" date="2020-11" db="EMBL/GenBank/DDBJ databases">
        <title>Insectihabitans protaetiae gen. nov. sp. nov. and Insectihabitans allomyrinae sp. nov., isolated from larvae of Protaetia brevitarsis seulensis and Allomyrina dichotoma, respectively.</title>
        <authorList>
            <person name="Lee S.D."/>
            <person name="Byeon Y.-S."/>
            <person name="Kim S.-M."/>
            <person name="Yang H.L."/>
            <person name="Kim I.S."/>
        </authorList>
    </citation>
    <scope>NUCLEOTIDE SEQUENCE</scope>
    <source>
        <strain evidence="2">CWB-B4</strain>
        <strain evidence="1 4">CWB-B43</strain>
    </source>
</reference>
<evidence type="ECO:0008006" key="5">
    <source>
        <dbReference type="Google" id="ProtNLM"/>
    </source>
</evidence>
<proteinExistence type="predicted"/>
<evidence type="ECO:0000313" key="4">
    <source>
        <dbReference type="Proteomes" id="UP001296969"/>
    </source>
</evidence>
<sequence>MWVLLVGSAWSGEQITTAEKKESCLEVNGLWSVENQATLRDGWLLEIANANRCKRTGEMTSAMDAAMRALSIAKSTKDFSTDELDTSARLVARLLQEQNNFSQLSQFASQMVKEEGNKLSESDIKAWKIRAIHSASLAKNPDMVANLQQALFSDAKPYGKLWSLDLTHNQLHYDLASLNFPLISGNWVLAGFIPAAARGEAAEIIYVTGVTPEKSIELTFRVTYSEPDIMMSLDKTVKTSPEQAHIDKWLNRLPVRRDLPLPSGKLPDFDFTQAKSANFMETKEVYQLGMKELITHASWVVAKGDWVIEAQTYFNQQMQKESGDAVASLFSAITWPVAPNLYQTKMMSSQLFSVETKFNDYRDYSQVMKLADNALKDAVFPHELSELYAAMGMAQYHLNNRPEAKKLLHQAMVLDAFGGSSRNSLYSQAIQYMADIAWHEGRIAEGENLNQRMLLSRPLSDKWAISSDGKDVVSQEYDIVLPVRLDDYYLEPAQKGRLNGSWFDYHNVNTRRKITLYILNAADFPAEKREKMFSYVFAEEGSARLDNATHSTITYADTSKVKEGTMWCFNAFPEFDETDEVVLSTAVSNDNLMVFYTRVHKDNQQEMKEVDTFMRKFIWKDPSELQKKGNNR</sequence>
<protein>
    <recommendedName>
        <fullName evidence="5">Tetratricopeptide repeat protein</fullName>
    </recommendedName>
</protein>